<dbReference type="Gene3D" id="3.40.50.620">
    <property type="entry name" value="HUPs"/>
    <property type="match status" value="1"/>
</dbReference>
<dbReference type="InterPro" id="IPR014729">
    <property type="entry name" value="Rossmann-like_a/b/a_fold"/>
</dbReference>
<dbReference type="GO" id="GO:0003824">
    <property type="term" value="F:catalytic activity"/>
    <property type="evidence" value="ECO:0007669"/>
    <property type="project" value="InterPro"/>
</dbReference>
<sequence length="294" mass="34794">MDKEKKAIERIKMASEMSLHHYGRPLICTYSGGKDSDVMLEIFKRSGIPFEVHNSHTTADAPQTVRHIRKVFRELELHGIRCEIEKPRYKGKLISMWSLIPEKLIPPTRIVRYCCSTLKETGCANRYIATGVRWDESTSRLKREEFEKLGQTQKEKEKFTKIMLMEDNDARRRMSELCMQQKKMIVNPIIDWTHSDIWGYINSEKIETCELYQCGYDRVGCIGCVMAGKKRYKEFADFPGYKKLYIHAFERMLQERTRRGKENTWKTGEEVFNWWMEDENIPGQMSIEDFITEE</sequence>
<dbReference type="PANTHER" id="PTHR43196:SF2">
    <property type="entry name" value="PHOSPHOADENOSINE PHOSPHOSULFATE REDUCTASE"/>
    <property type="match status" value="1"/>
</dbReference>
<proteinExistence type="predicted"/>
<reference evidence="2" key="1">
    <citation type="journal article" date="2021" name="Proc. Natl. Acad. Sci. U.S.A.">
        <title>A Catalog of Tens of Thousands of Viruses from Human Metagenomes Reveals Hidden Associations with Chronic Diseases.</title>
        <authorList>
            <person name="Tisza M.J."/>
            <person name="Buck C.B."/>
        </authorList>
    </citation>
    <scope>NUCLEOTIDE SEQUENCE</scope>
    <source>
        <strain evidence="2">CtKFk2</strain>
    </source>
</reference>
<dbReference type="Pfam" id="PF01507">
    <property type="entry name" value="PAPS_reduct"/>
    <property type="match status" value="1"/>
</dbReference>
<dbReference type="PANTHER" id="PTHR43196">
    <property type="entry name" value="SULFATE ADENYLYLTRANSFERASE SUBUNIT 2"/>
    <property type="match status" value="1"/>
</dbReference>
<evidence type="ECO:0000313" key="2">
    <source>
        <dbReference type="EMBL" id="DAF56804.1"/>
    </source>
</evidence>
<protein>
    <submittedName>
        <fullName evidence="2">Phosphoadenosine-phosphosulfate reductase</fullName>
    </submittedName>
</protein>
<name>A0A8S5T0B5_9CAUD</name>
<dbReference type="InterPro" id="IPR050128">
    <property type="entry name" value="Sulfate_adenylyltrnsfr_sub2"/>
</dbReference>
<evidence type="ECO:0000259" key="1">
    <source>
        <dbReference type="Pfam" id="PF01507"/>
    </source>
</evidence>
<dbReference type="SUPFAM" id="SSF52402">
    <property type="entry name" value="Adenine nucleotide alpha hydrolases-like"/>
    <property type="match status" value="1"/>
</dbReference>
<accession>A0A8S5T0B5</accession>
<feature type="domain" description="Phosphoadenosine phosphosulphate reductase" evidence="1">
    <location>
        <begin position="26"/>
        <end position="224"/>
    </location>
</feature>
<organism evidence="2">
    <name type="scientific">Siphoviridae sp. ctKFk2</name>
    <dbReference type="NCBI Taxonomy" id="2827841"/>
    <lineage>
        <taxon>Viruses</taxon>
        <taxon>Duplodnaviria</taxon>
        <taxon>Heunggongvirae</taxon>
        <taxon>Uroviricota</taxon>
        <taxon>Caudoviricetes</taxon>
    </lineage>
</organism>
<dbReference type="InterPro" id="IPR002500">
    <property type="entry name" value="PAPS_reduct_dom"/>
</dbReference>
<dbReference type="EMBL" id="BK032722">
    <property type="protein sequence ID" value="DAF56804.1"/>
    <property type="molecule type" value="Genomic_DNA"/>
</dbReference>